<keyword evidence="2 5" id="KW-0812">Transmembrane</keyword>
<reference evidence="6 7" key="1">
    <citation type="journal article" date="2016" name="Nat. Commun.">
        <title>Thousands of microbial genomes shed light on interconnected biogeochemical processes in an aquifer system.</title>
        <authorList>
            <person name="Anantharaman K."/>
            <person name="Brown C.T."/>
            <person name="Hug L.A."/>
            <person name="Sharon I."/>
            <person name="Castelle C.J."/>
            <person name="Probst A.J."/>
            <person name="Thomas B.C."/>
            <person name="Singh A."/>
            <person name="Wilkins M.J."/>
            <person name="Karaoz U."/>
            <person name="Brodie E.L."/>
            <person name="Williams K.H."/>
            <person name="Hubbard S.S."/>
            <person name="Banfield J.F."/>
        </authorList>
    </citation>
    <scope>NUCLEOTIDE SEQUENCE [LARGE SCALE GENOMIC DNA]</scope>
</reference>
<feature type="transmembrane region" description="Helical" evidence="5">
    <location>
        <begin position="155"/>
        <end position="173"/>
    </location>
</feature>
<name>A0A1G2BR33_9BACT</name>
<dbReference type="InterPro" id="IPR000537">
    <property type="entry name" value="UbiA_prenyltransferase"/>
</dbReference>
<evidence type="ECO:0000313" key="7">
    <source>
        <dbReference type="Proteomes" id="UP000177349"/>
    </source>
</evidence>
<accession>A0A1G2BR33</accession>
<feature type="transmembrane region" description="Helical" evidence="5">
    <location>
        <begin position="193"/>
        <end position="218"/>
    </location>
</feature>
<dbReference type="GO" id="GO:0016020">
    <property type="term" value="C:membrane"/>
    <property type="evidence" value="ECO:0007669"/>
    <property type="project" value="UniProtKB-SubCell"/>
</dbReference>
<evidence type="ECO:0000256" key="4">
    <source>
        <dbReference type="ARBA" id="ARBA00023136"/>
    </source>
</evidence>
<dbReference type="AlphaFoldDB" id="A0A1G2BR33"/>
<sequence length="275" mass="29762">MTRALWFYKVTRPVQFIAAAFGTWVVALLSNGPDPVSSNKVAASVAMGLTVLAASIFHYGAANRMYARKVWDLVKVENPAGLIVTGLVIFAASCLVAAVYLPWECSAIATIDAIIVVLYARVLSKRWITKNTVIAFACTTPILMGWLAGHRLHPVVPYAIVISFSAYLAREIVKDIQDIRANQGIRVTLPIQIGVVGAMRIAGIFAALSAIVTASLFGVFHPSLAMGLLILFATGEFILVAHHLFVRQEPARIHQDITRGIYALILSVVVLALPE</sequence>
<feature type="transmembrane region" description="Helical" evidence="5">
    <location>
        <begin position="224"/>
        <end position="245"/>
    </location>
</feature>
<feature type="transmembrane region" description="Helical" evidence="5">
    <location>
        <begin position="41"/>
        <end position="59"/>
    </location>
</feature>
<organism evidence="6 7">
    <name type="scientific">Candidatus Komeilibacteria bacterium RIFCSPLOWO2_01_FULL_53_11</name>
    <dbReference type="NCBI Taxonomy" id="1798552"/>
    <lineage>
        <taxon>Bacteria</taxon>
        <taxon>Candidatus Komeiliibacteriota</taxon>
    </lineage>
</organism>
<dbReference type="Pfam" id="PF01040">
    <property type="entry name" value="UbiA"/>
    <property type="match status" value="1"/>
</dbReference>
<evidence type="ECO:0008006" key="8">
    <source>
        <dbReference type="Google" id="ProtNLM"/>
    </source>
</evidence>
<keyword evidence="4 5" id="KW-0472">Membrane</keyword>
<dbReference type="EMBL" id="MHKN01000037">
    <property type="protein sequence ID" value="OGY91615.1"/>
    <property type="molecule type" value="Genomic_DNA"/>
</dbReference>
<feature type="transmembrane region" description="Helical" evidence="5">
    <location>
        <begin position="12"/>
        <end position="29"/>
    </location>
</feature>
<evidence type="ECO:0000256" key="1">
    <source>
        <dbReference type="ARBA" id="ARBA00004141"/>
    </source>
</evidence>
<feature type="transmembrane region" description="Helical" evidence="5">
    <location>
        <begin position="107"/>
        <end position="124"/>
    </location>
</feature>
<keyword evidence="3 5" id="KW-1133">Transmembrane helix</keyword>
<feature type="transmembrane region" description="Helical" evidence="5">
    <location>
        <begin position="80"/>
        <end position="101"/>
    </location>
</feature>
<comment type="caution">
    <text evidence="6">The sequence shown here is derived from an EMBL/GenBank/DDBJ whole genome shotgun (WGS) entry which is preliminary data.</text>
</comment>
<feature type="transmembrane region" description="Helical" evidence="5">
    <location>
        <begin position="131"/>
        <end position="149"/>
    </location>
</feature>
<proteinExistence type="predicted"/>
<evidence type="ECO:0000313" key="6">
    <source>
        <dbReference type="EMBL" id="OGY91615.1"/>
    </source>
</evidence>
<protein>
    <recommendedName>
        <fullName evidence="8">Prenyltransferase</fullName>
    </recommendedName>
</protein>
<evidence type="ECO:0000256" key="2">
    <source>
        <dbReference type="ARBA" id="ARBA00022692"/>
    </source>
</evidence>
<evidence type="ECO:0000256" key="5">
    <source>
        <dbReference type="SAM" id="Phobius"/>
    </source>
</evidence>
<dbReference type="GO" id="GO:0016765">
    <property type="term" value="F:transferase activity, transferring alkyl or aryl (other than methyl) groups"/>
    <property type="evidence" value="ECO:0007669"/>
    <property type="project" value="InterPro"/>
</dbReference>
<evidence type="ECO:0000256" key="3">
    <source>
        <dbReference type="ARBA" id="ARBA00022989"/>
    </source>
</evidence>
<comment type="subcellular location">
    <subcellularLocation>
        <location evidence="1">Membrane</location>
        <topology evidence="1">Multi-pass membrane protein</topology>
    </subcellularLocation>
</comment>
<dbReference type="Proteomes" id="UP000177349">
    <property type="component" value="Unassembled WGS sequence"/>
</dbReference>
<gene>
    <name evidence="6" type="ORF">A3B31_00615</name>
</gene>